<feature type="transmembrane region" description="Helical" evidence="8">
    <location>
        <begin position="67"/>
        <end position="88"/>
    </location>
</feature>
<gene>
    <name evidence="9" type="ORF">GR316_06185</name>
</gene>
<dbReference type="GO" id="GO:0005886">
    <property type="term" value="C:plasma membrane"/>
    <property type="evidence" value="ECO:0007669"/>
    <property type="project" value="UniProtKB-SubCell"/>
</dbReference>
<evidence type="ECO:0000256" key="1">
    <source>
        <dbReference type="ARBA" id="ARBA00004651"/>
    </source>
</evidence>
<evidence type="ECO:0000256" key="4">
    <source>
        <dbReference type="ARBA" id="ARBA00022475"/>
    </source>
</evidence>
<feature type="transmembrane region" description="Helical" evidence="8">
    <location>
        <begin position="131"/>
        <end position="152"/>
    </location>
</feature>
<evidence type="ECO:0000256" key="2">
    <source>
        <dbReference type="ARBA" id="ARBA00010735"/>
    </source>
</evidence>
<evidence type="ECO:0000313" key="10">
    <source>
        <dbReference type="Proteomes" id="UP000679284"/>
    </source>
</evidence>
<dbReference type="EMBL" id="CP047289">
    <property type="protein sequence ID" value="QUS35886.1"/>
    <property type="molecule type" value="Genomic_DNA"/>
</dbReference>
<evidence type="ECO:0000256" key="8">
    <source>
        <dbReference type="SAM" id="Phobius"/>
    </source>
</evidence>
<keyword evidence="10" id="KW-1185">Reference proteome</keyword>
<keyword evidence="5 8" id="KW-0812">Transmembrane</keyword>
<dbReference type="GO" id="GO:1903785">
    <property type="term" value="P:L-valine transmembrane transport"/>
    <property type="evidence" value="ECO:0007669"/>
    <property type="project" value="TreeGrafter"/>
</dbReference>
<keyword evidence="6 8" id="KW-1133">Transmembrane helix</keyword>
<name>A0A8J8MT16_9RHOB</name>
<dbReference type="Pfam" id="PF03591">
    <property type="entry name" value="AzlC"/>
    <property type="match status" value="1"/>
</dbReference>
<accession>A0A8J8MT16</accession>
<feature type="transmembrane region" description="Helical" evidence="8">
    <location>
        <begin position="12"/>
        <end position="32"/>
    </location>
</feature>
<evidence type="ECO:0000256" key="5">
    <source>
        <dbReference type="ARBA" id="ARBA00022692"/>
    </source>
</evidence>
<dbReference type="RefSeq" id="WP_211783105.1">
    <property type="nucleotide sequence ID" value="NZ_CP047289.1"/>
</dbReference>
<comment type="subcellular location">
    <subcellularLocation>
        <location evidence="1">Cell membrane</location>
        <topology evidence="1">Multi-pass membrane protein</topology>
    </subcellularLocation>
</comment>
<keyword evidence="4" id="KW-1003">Cell membrane</keyword>
<evidence type="ECO:0000256" key="3">
    <source>
        <dbReference type="ARBA" id="ARBA00022448"/>
    </source>
</evidence>
<feature type="transmembrane region" description="Helical" evidence="8">
    <location>
        <begin position="158"/>
        <end position="177"/>
    </location>
</feature>
<dbReference type="PANTHER" id="PTHR34979:SF1">
    <property type="entry name" value="INNER MEMBRANE PROTEIN YGAZ"/>
    <property type="match status" value="1"/>
</dbReference>
<feature type="transmembrane region" description="Helical" evidence="8">
    <location>
        <begin position="38"/>
        <end position="60"/>
    </location>
</feature>
<dbReference type="AlphaFoldDB" id="A0A8J8MT16"/>
<dbReference type="Proteomes" id="UP000679284">
    <property type="component" value="Chromosome"/>
</dbReference>
<evidence type="ECO:0000256" key="7">
    <source>
        <dbReference type="ARBA" id="ARBA00023136"/>
    </source>
</evidence>
<dbReference type="PANTHER" id="PTHR34979">
    <property type="entry name" value="INNER MEMBRANE PROTEIN YGAZ"/>
    <property type="match status" value="1"/>
</dbReference>
<evidence type="ECO:0000313" key="9">
    <source>
        <dbReference type="EMBL" id="QUS35886.1"/>
    </source>
</evidence>
<keyword evidence="7 8" id="KW-0472">Membrane</keyword>
<organism evidence="9 10">
    <name type="scientific">Falsirhodobacter algicola</name>
    <dbReference type="NCBI Taxonomy" id="2692330"/>
    <lineage>
        <taxon>Bacteria</taxon>
        <taxon>Pseudomonadati</taxon>
        <taxon>Pseudomonadota</taxon>
        <taxon>Alphaproteobacteria</taxon>
        <taxon>Rhodobacterales</taxon>
        <taxon>Paracoccaceae</taxon>
        <taxon>Falsirhodobacter</taxon>
    </lineage>
</organism>
<reference evidence="9" key="1">
    <citation type="submission" date="2020-01" db="EMBL/GenBank/DDBJ databases">
        <authorList>
            <person name="Yang Y."/>
            <person name="Kwon Y.M."/>
        </authorList>
    </citation>
    <scope>NUCLEOTIDE SEQUENCE</scope>
    <source>
        <strain evidence="9">PG104</strain>
    </source>
</reference>
<evidence type="ECO:0000256" key="6">
    <source>
        <dbReference type="ARBA" id="ARBA00022989"/>
    </source>
</evidence>
<dbReference type="KEGG" id="fap:GR316_06185"/>
<proteinExistence type="inferred from homology"/>
<dbReference type="InterPro" id="IPR011606">
    <property type="entry name" value="Brnchd-chn_aa_trnsp_permease"/>
</dbReference>
<protein>
    <submittedName>
        <fullName evidence="9">Branched-chain amino acid ABC transporter permease</fullName>
    </submittedName>
</protein>
<sequence>MPTIPRDYLRGIAAASPFILVIAPFALLFGIVGTEAGLNLLEVLTFSVLVVAGAAQFVALQQLQDHAPVLIILVMSLAVNLRFLMYSAAMSVHLRDASRWQRILAAYTLTDQSFALTMAEAETGPRTTRLIPFYFGSATVMVGLWYVGTVIGALAGSAIPPAFALDFALPITFIAMLAPLLRTLAHVAACFVSIAASLLLAGLPFGTGLLVAALMAMATGAAVETWQSRRGAQA</sequence>
<keyword evidence="3" id="KW-0813">Transport</keyword>
<comment type="similarity">
    <text evidence="2">Belongs to the AzlC family.</text>
</comment>